<evidence type="ECO:0000259" key="2">
    <source>
        <dbReference type="Pfam" id="PF11795"/>
    </source>
</evidence>
<dbReference type="InterPro" id="IPR024537">
    <property type="entry name" value="DUF3322"/>
</dbReference>
<organism evidence="3 4">
    <name type="scientific">Rhodanobacter glycinis</name>
    <dbReference type="NCBI Taxonomy" id="582702"/>
    <lineage>
        <taxon>Bacteria</taxon>
        <taxon>Pseudomonadati</taxon>
        <taxon>Pseudomonadota</taxon>
        <taxon>Gammaproteobacteria</taxon>
        <taxon>Lysobacterales</taxon>
        <taxon>Rhodanobacteraceae</taxon>
        <taxon>Rhodanobacter</taxon>
    </lineage>
</organism>
<dbReference type="AlphaFoldDB" id="A0A502BTG1"/>
<gene>
    <name evidence="3" type="ORF">EAH88_18635</name>
</gene>
<keyword evidence="4" id="KW-1185">Reference proteome</keyword>
<name>A0A502BTG1_9GAMM</name>
<feature type="domain" description="Wadjet protein JetD C-terminal" evidence="1">
    <location>
        <begin position="254"/>
        <end position="332"/>
    </location>
</feature>
<dbReference type="InterPro" id="IPR024534">
    <property type="entry name" value="JetD_C"/>
</dbReference>
<dbReference type="Pfam" id="PF09983">
    <property type="entry name" value="JetD_C"/>
    <property type="match status" value="1"/>
</dbReference>
<comment type="caution">
    <text evidence="3">The sequence shown here is derived from an EMBL/GenBank/DDBJ whole genome shotgun (WGS) entry which is preliminary data.</text>
</comment>
<feature type="domain" description="DUF3322" evidence="2">
    <location>
        <begin position="19"/>
        <end position="185"/>
    </location>
</feature>
<accession>A0A502BTG1</accession>
<sequence>MILCSWVDAVLREQLLRAERKSVSGAPGAPQKSNLKSTSSIYWSQSFDERQRGHEQIRAAIRRGAIEAKWAEQGGEERPLEWVRVQDMGVLAELLGVATNLTVLTEATTGLAGWIGRCPHLQDVINAWARLRRVRGLGPDSWRTWSDASMVLNALKSTPDTDIPVRVLSTQLFTDSKYIEGLTAQLDVLSGNGISAIARKRREVLNALGLVKQPMPILIAGKGRIIFEDGPSCDIPRPYVGFEPRSIRGYLGTPSWVMTVENLTTFHLVAQALKARQDGLVVFTGGMPSPAWVSGFRSLTAALQTATFYHWGDVDLGGFRIAAHLREVALPAGVVLHPWLMHLTISGVGKPTSDGTRDAMRAAAARAGWESIGELPALTLEQENTPVSIPTELSAKTDP</sequence>
<reference evidence="3 4" key="1">
    <citation type="journal article" date="2019" name="Environ. Microbiol.">
        <title>Species interactions and distinct microbial communities in high Arctic permafrost affected cryosols are associated with the CH4 and CO2 gas fluxes.</title>
        <authorList>
            <person name="Altshuler I."/>
            <person name="Hamel J."/>
            <person name="Turney S."/>
            <person name="Magnuson E."/>
            <person name="Levesque R."/>
            <person name="Greer C."/>
            <person name="Whyte L.G."/>
        </authorList>
    </citation>
    <scope>NUCLEOTIDE SEQUENCE [LARGE SCALE GENOMIC DNA]</scope>
    <source>
        <strain evidence="3 4">S13Y</strain>
    </source>
</reference>
<evidence type="ECO:0000313" key="4">
    <source>
        <dbReference type="Proteomes" id="UP000319486"/>
    </source>
</evidence>
<protein>
    <submittedName>
        <fullName evidence="3">DUF2399 domain-containing protein</fullName>
    </submittedName>
</protein>
<dbReference type="Pfam" id="PF11795">
    <property type="entry name" value="DUF3322"/>
    <property type="match status" value="1"/>
</dbReference>
<evidence type="ECO:0000313" key="3">
    <source>
        <dbReference type="EMBL" id="TPG04127.1"/>
    </source>
</evidence>
<dbReference type="Proteomes" id="UP000319486">
    <property type="component" value="Unassembled WGS sequence"/>
</dbReference>
<evidence type="ECO:0000259" key="1">
    <source>
        <dbReference type="Pfam" id="PF09983"/>
    </source>
</evidence>
<dbReference type="EMBL" id="RCZO01000015">
    <property type="protein sequence ID" value="TPG04127.1"/>
    <property type="molecule type" value="Genomic_DNA"/>
</dbReference>
<proteinExistence type="predicted"/>